<evidence type="ECO:0000256" key="2">
    <source>
        <dbReference type="SAM" id="Phobius"/>
    </source>
</evidence>
<keyword evidence="2" id="KW-1133">Transmembrane helix</keyword>
<dbReference type="Pfam" id="PF05795">
    <property type="entry name" value="Plasmodium_Vir"/>
    <property type="match status" value="1"/>
</dbReference>
<feature type="region of interest" description="Disordered" evidence="1">
    <location>
        <begin position="295"/>
        <end position="319"/>
    </location>
</feature>
<keyword evidence="2" id="KW-0472">Membrane</keyword>
<name>A0A1G4GSI4_PLAVI</name>
<feature type="region of interest" description="Disordered" evidence="1">
    <location>
        <begin position="536"/>
        <end position="580"/>
    </location>
</feature>
<dbReference type="AlphaFoldDB" id="A0A1G4GSI4"/>
<feature type="region of interest" description="Disordered" evidence="1">
    <location>
        <begin position="361"/>
        <end position="431"/>
    </location>
</feature>
<feature type="transmembrane region" description="Helical" evidence="2">
    <location>
        <begin position="508"/>
        <end position="527"/>
    </location>
</feature>
<organism evidence="3 4">
    <name type="scientific">Plasmodium vivax</name>
    <name type="common">malaria parasite P. vivax</name>
    <dbReference type="NCBI Taxonomy" id="5855"/>
    <lineage>
        <taxon>Eukaryota</taxon>
        <taxon>Sar</taxon>
        <taxon>Alveolata</taxon>
        <taxon>Apicomplexa</taxon>
        <taxon>Aconoidasida</taxon>
        <taxon>Haemosporida</taxon>
        <taxon>Plasmodiidae</taxon>
        <taxon>Plasmodium</taxon>
        <taxon>Plasmodium (Plasmodium)</taxon>
    </lineage>
</organism>
<protein>
    <submittedName>
        <fullName evidence="3">VIR protein</fullName>
    </submittedName>
</protein>
<dbReference type="InterPro" id="IPR008780">
    <property type="entry name" value="Plasmodium_Vir"/>
</dbReference>
<dbReference type="Proteomes" id="UP000196402">
    <property type="component" value="Chromosome 4"/>
</dbReference>
<feature type="region of interest" description="Disordered" evidence="1">
    <location>
        <begin position="75"/>
        <end position="116"/>
    </location>
</feature>
<gene>
    <name evidence="3" type="ORF">PVT01_040006400</name>
</gene>
<dbReference type="VEuPathDB" id="PlasmoDB:PVP01_0404000"/>
<dbReference type="VEuPathDB" id="PlasmoDB:PVX_002490"/>
<sequence>MLVKMTTLHEHDEAILKELPAYKTYEIFEKNKGSGYYSSTCDSLGSTAKEAKELCEKFAKNLEYICKTGNTTITSTTSTPTTSAPSSRASTATTSAPSSSTAASTTDGTTAPTPTVSTSVAVTSGITTTTTAAITTTTTATSTKTSINVPEAKVNCLLLKYWLFNKIKKLSDNELKGKNLDTLIQTIHNLQFEIYKKQDNRFFCFNDIYEYHHKWKEEKYLYEYFINFPKIESFNKTNNTECEAYKKYVNHVKTYYIEKKKKELCCKDNYFKCSDYFNCDPKYHPDKILNKINGTDTATERESVPGPKSDSLSAEETHKTRIENHRCIVRRYPNDPHLAYLSCFNVPTVYKDVDDYFPVTDIPKKEAGNNFEGKVASSSKGEVHKPNTSESSGEEESATNPESTSEDSKHPQKKKKKEEEASSDSSSEDNNLDQVKSLLGLGKYIRNIIDSEYPLFIRENKAKIKNGSTHAHTTPASWKKVQIEDTEKYFNLLESSDNFINTKSFKSIMTAILTFGVIFVFFIYYKFTPLRSCLSRRSQKKKKTPPQFQETNTKPVSKRSQKNQNINTKTGRARIAYHPT</sequence>
<feature type="compositionally biased region" description="Polar residues" evidence="1">
    <location>
        <begin position="546"/>
        <end position="555"/>
    </location>
</feature>
<reference evidence="3 4" key="1">
    <citation type="submission" date="2016-07" db="EMBL/GenBank/DDBJ databases">
        <authorList>
            <consortium name="Pathogen Informatics"/>
        </authorList>
    </citation>
    <scope>NUCLEOTIDE SEQUENCE [LARGE SCALE GENOMIC DNA]</scope>
</reference>
<evidence type="ECO:0000313" key="3">
    <source>
        <dbReference type="EMBL" id="SCO65545.1"/>
    </source>
</evidence>
<evidence type="ECO:0000313" key="4">
    <source>
        <dbReference type="Proteomes" id="UP000196402"/>
    </source>
</evidence>
<accession>A0A1G4GSI4</accession>
<dbReference type="VEuPathDB" id="PlasmoDB:PVPAM_040014700"/>
<proteinExistence type="predicted"/>
<keyword evidence="2" id="KW-0812">Transmembrane</keyword>
<dbReference type="EMBL" id="LT615242">
    <property type="protein sequence ID" value="SCO65545.1"/>
    <property type="molecule type" value="Genomic_DNA"/>
</dbReference>
<dbReference type="VEuPathDB" id="PlasmoDB:PVW1_040010200"/>
<evidence type="ECO:0000256" key="1">
    <source>
        <dbReference type="SAM" id="MobiDB-lite"/>
    </source>
</evidence>